<dbReference type="InterPro" id="IPR011400">
    <property type="entry name" value="EIF3B"/>
</dbReference>
<dbReference type="PANTHER" id="PTHR14068">
    <property type="entry name" value="EUKARYOTIC TRANSLATION INITIATION FACTOR 3 EIF3 -RELATED"/>
    <property type="match status" value="1"/>
</dbReference>
<dbReference type="InParanoid" id="A0A7J7DP97"/>
<accession>A0A7J7DP97</accession>
<dbReference type="GO" id="GO:0031369">
    <property type="term" value="F:translation initiation factor binding"/>
    <property type="evidence" value="ECO:0007669"/>
    <property type="project" value="InterPro"/>
</dbReference>
<dbReference type="Proteomes" id="UP000593562">
    <property type="component" value="Unassembled WGS sequence"/>
</dbReference>
<name>A0A7J7DP97_TRIWF</name>
<sequence length="131" mass="15048">MEDVMIMNEIEATVSIDDEDVHQEDSMDFDTGFGNIIVVDNLAVVPLENFRKLEVVIRKIYYQIGVIKDDGLWMPIDPKTQKTLGYCLIEYNTPQEAELVRGKTHGYRLDKYHIFAVNMFDDFVIVNGNGV</sequence>
<dbReference type="FunFam" id="3.30.70.330:FF:000235">
    <property type="entry name" value="Eukaryotic translation initiation factor 3 subunit B"/>
    <property type="match status" value="1"/>
</dbReference>
<keyword evidence="5" id="KW-0648">Protein biosynthesis</keyword>
<dbReference type="GO" id="GO:0005852">
    <property type="term" value="C:eukaryotic translation initiation factor 3 complex"/>
    <property type="evidence" value="ECO:0007669"/>
    <property type="project" value="InterPro"/>
</dbReference>
<organism evidence="6 7">
    <name type="scientific">Tripterygium wilfordii</name>
    <name type="common">Thunder God vine</name>
    <dbReference type="NCBI Taxonomy" id="458696"/>
    <lineage>
        <taxon>Eukaryota</taxon>
        <taxon>Viridiplantae</taxon>
        <taxon>Streptophyta</taxon>
        <taxon>Embryophyta</taxon>
        <taxon>Tracheophyta</taxon>
        <taxon>Spermatophyta</taxon>
        <taxon>Magnoliopsida</taxon>
        <taxon>eudicotyledons</taxon>
        <taxon>Gunneridae</taxon>
        <taxon>Pentapetalae</taxon>
        <taxon>rosids</taxon>
        <taxon>fabids</taxon>
        <taxon>Celastrales</taxon>
        <taxon>Celastraceae</taxon>
        <taxon>Tripterygium</taxon>
    </lineage>
</organism>
<keyword evidence="4" id="KW-0694">RNA-binding</keyword>
<dbReference type="GO" id="GO:0003743">
    <property type="term" value="F:translation initiation factor activity"/>
    <property type="evidence" value="ECO:0007669"/>
    <property type="project" value="UniProtKB-KW"/>
</dbReference>
<evidence type="ECO:0000256" key="2">
    <source>
        <dbReference type="ARBA" id="ARBA00022490"/>
    </source>
</evidence>
<dbReference type="PANTHER" id="PTHR14068:SF0">
    <property type="entry name" value="EUKARYOTIC TRANSLATION INITIATION FACTOR 3 SUBUNIT B"/>
    <property type="match status" value="1"/>
</dbReference>
<gene>
    <name evidence="6" type="ORF">HS088_TW04G00052</name>
</gene>
<protein>
    <submittedName>
        <fullName evidence="6">Eukaryotic translation initiation factor 3 subunit B-like</fullName>
    </submittedName>
</protein>
<dbReference type="InterPro" id="IPR035979">
    <property type="entry name" value="RBD_domain_sf"/>
</dbReference>
<evidence type="ECO:0000256" key="4">
    <source>
        <dbReference type="ARBA" id="ARBA00022884"/>
    </source>
</evidence>
<dbReference type="AlphaFoldDB" id="A0A7J7DP97"/>
<dbReference type="InterPro" id="IPR012677">
    <property type="entry name" value="Nucleotide-bd_a/b_plait_sf"/>
</dbReference>
<dbReference type="GO" id="GO:0003723">
    <property type="term" value="F:RNA binding"/>
    <property type="evidence" value="ECO:0007669"/>
    <property type="project" value="UniProtKB-KW"/>
</dbReference>
<evidence type="ECO:0000256" key="1">
    <source>
        <dbReference type="ARBA" id="ARBA00004496"/>
    </source>
</evidence>
<dbReference type="CDD" id="cd12278">
    <property type="entry name" value="RRM_eIF3B"/>
    <property type="match status" value="1"/>
</dbReference>
<dbReference type="SUPFAM" id="SSF54928">
    <property type="entry name" value="RNA-binding domain, RBD"/>
    <property type="match status" value="1"/>
</dbReference>
<comment type="caution">
    <text evidence="6">The sequence shown here is derived from an EMBL/GenBank/DDBJ whole genome shotgun (WGS) entry which is preliminary data.</text>
</comment>
<dbReference type="EMBL" id="JAAARO010000004">
    <property type="protein sequence ID" value="KAF5748103.1"/>
    <property type="molecule type" value="Genomic_DNA"/>
</dbReference>
<reference evidence="6 7" key="1">
    <citation type="journal article" date="2020" name="Nat. Commun.">
        <title>Genome of Tripterygium wilfordii and identification of cytochrome P450 involved in triptolide biosynthesis.</title>
        <authorList>
            <person name="Tu L."/>
            <person name="Su P."/>
            <person name="Zhang Z."/>
            <person name="Gao L."/>
            <person name="Wang J."/>
            <person name="Hu T."/>
            <person name="Zhou J."/>
            <person name="Zhang Y."/>
            <person name="Zhao Y."/>
            <person name="Liu Y."/>
            <person name="Song Y."/>
            <person name="Tong Y."/>
            <person name="Lu Y."/>
            <person name="Yang J."/>
            <person name="Xu C."/>
            <person name="Jia M."/>
            <person name="Peters R.J."/>
            <person name="Huang L."/>
            <person name="Gao W."/>
        </authorList>
    </citation>
    <scope>NUCLEOTIDE SEQUENCE [LARGE SCALE GENOMIC DNA]</scope>
    <source>
        <strain evidence="7">cv. XIE 37</strain>
        <tissue evidence="6">Leaf</tissue>
    </source>
</reference>
<evidence type="ECO:0000313" key="6">
    <source>
        <dbReference type="EMBL" id="KAF5748103.1"/>
    </source>
</evidence>
<evidence type="ECO:0000313" key="7">
    <source>
        <dbReference type="Proteomes" id="UP000593562"/>
    </source>
</evidence>
<keyword evidence="3 6" id="KW-0396">Initiation factor</keyword>
<keyword evidence="7" id="KW-1185">Reference proteome</keyword>
<comment type="subcellular location">
    <subcellularLocation>
        <location evidence="1">Cytoplasm</location>
    </subcellularLocation>
</comment>
<proteinExistence type="predicted"/>
<dbReference type="InterPro" id="IPR034363">
    <property type="entry name" value="eIF3B_RRM"/>
</dbReference>
<keyword evidence="2" id="KW-0963">Cytoplasm</keyword>
<evidence type="ECO:0000256" key="5">
    <source>
        <dbReference type="ARBA" id="ARBA00022917"/>
    </source>
</evidence>
<evidence type="ECO:0000256" key="3">
    <source>
        <dbReference type="ARBA" id="ARBA00022540"/>
    </source>
</evidence>
<dbReference type="Gene3D" id="3.30.70.330">
    <property type="match status" value="1"/>
</dbReference>